<keyword evidence="3" id="KW-1185">Reference proteome</keyword>
<evidence type="ECO:0000313" key="2">
    <source>
        <dbReference type="EMBL" id="KAJ1203736.1"/>
    </source>
</evidence>
<gene>
    <name evidence="2" type="ORF">NDU88_007517</name>
</gene>
<feature type="region of interest" description="Disordered" evidence="1">
    <location>
        <begin position="1"/>
        <end position="68"/>
    </location>
</feature>
<evidence type="ECO:0000256" key="1">
    <source>
        <dbReference type="SAM" id="MobiDB-lite"/>
    </source>
</evidence>
<proteinExistence type="predicted"/>
<comment type="caution">
    <text evidence="2">The sequence shown here is derived from an EMBL/GenBank/DDBJ whole genome shotgun (WGS) entry which is preliminary data.</text>
</comment>
<feature type="compositionally biased region" description="Basic and acidic residues" evidence="1">
    <location>
        <begin position="42"/>
        <end position="68"/>
    </location>
</feature>
<sequence length="107" mass="12127">MTNYPFQERQGGVRHTKGGPGLLEVSSPSPGLPEEMQCLEEYAEKEPDGNIRSTESKDKERRERDSSRCLYEEVGTDAEADKLKKMWYEDWWTALVKAPGTTPESCA</sequence>
<accession>A0AAV7VSJ4</accession>
<evidence type="ECO:0000313" key="3">
    <source>
        <dbReference type="Proteomes" id="UP001066276"/>
    </source>
</evidence>
<protein>
    <submittedName>
        <fullName evidence="2">Uncharacterized protein</fullName>
    </submittedName>
</protein>
<dbReference type="EMBL" id="JANPWB010000003">
    <property type="protein sequence ID" value="KAJ1203736.1"/>
    <property type="molecule type" value="Genomic_DNA"/>
</dbReference>
<name>A0AAV7VSJ4_PLEWA</name>
<dbReference type="Proteomes" id="UP001066276">
    <property type="component" value="Chromosome 2_1"/>
</dbReference>
<organism evidence="2 3">
    <name type="scientific">Pleurodeles waltl</name>
    <name type="common">Iberian ribbed newt</name>
    <dbReference type="NCBI Taxonomy" id="8319"/>
    <lineage>
        <taxon>Eukaryota</taxon>
        <taxon>Metazoa</taxon>
        <taxon>Chordata</taxon>
        <taxon>Craniata</taxon>
        <taxon>Vertebrata</taxon>
        <taxon>Euteleostomi</taxon>
        <taxon>Amphibia</taxon>
        <taxon>Batrachia</taxon>
        <taxon>Caudata</taxon>
        <taxon>Salamandroidea</taxon>
        <taxon>Salamandridae</taxon>
        <taxon>Pleurodelinae</taxon>
        <taxon>Pleurodeles</taxon>
    </lineage>
</organism>
<reference evidence="2" key="1">
    <citation type="journal article" date="2022" name="bioRxiv">
        <title>Sequencing and chromosome-scale assembly of the giantPleurodeles waltlgenome.</title>
        <authorList>
            <person name="Brown T."/>
            <person name="Elewa A."/>
            <person name="Iarovenko S."/>
            <person name="Subramanian E."/>
            <person name="Araus A.J."/>
            <person name="Petzold A."/>
            <person name="Susuki M."/>
            <person name="Suzuki K.-i.T."/>
            <person name="Hayashi T."/>
            <person name="Toyoda A."/>
            <person name="Oliveira C."/>
            <person name="Osipova E."/>
            <person name="Leigh N.D."/>
            <person name="Simon A."/>
            <person name="Yun M.H."/>
        </authorList>
    </citation>
    <scope>NUCLEOTIDE SEQUENCE</scope>
    <source>
        <strain evidence="2">20211129_DDA</strain>
        <tissue evidence="2">Liver</tissue>
    </source>
</reference>
<dbReference type="AlphaFoldDB" id="A0AAV7VSJ4"/>